<gene>
    <name evidence="1" type="ORF">SAMN02983003_3137</name>
</gene>
<keyword evidence="2" id="KW-1185">Reference proteome</keyword>
<dbReference type="AlphaFoldDB" id="A0A1K2I0P5"/>
<proteinExistence type="predicted"/>
<evidence type="ECO:0000313" key="1">
    <source>
        <dbReference type="EMBL" id="SFZ85965.1"/>
    </source>
</evidence>
<dbReference type="STRING" id="665118.SAMN02983003_3137"/>
<evidence type="ECO:0000313" key="2">
    <source>
        <dbReference type="Proteomes" id="UP000183447"/>
    </source>
</evidence>
<protein>
    <submittedName>
        <fullName evidence="1">Uncharacterized protein</fullName>
    </submittedName>
</protein>
<name>A0A1K2I0P5_9HYPH</name>
<accession>A0A1K2I0P5</accession>
<dbReference type="Proteomes" id="UP000183447">
    <property type="component" value="Unassembled WGS sequence"/>
</dbReference>
<sequence length="154" mass="17095">MATRDHRTADLLSWEPPQVAVGYGPDVAGRGKLENQIARLLARALRDVREDKGLTRADVAALMARELQRAVSEDQLDKWTSEASTGHRIPLDAFAALVVVTGVEDLLAFIPAMLGFAVVPRKYAEIIEMHLIEEKERELADAKARLQARLRSRA</sequence>
<dbReference type="EMBL" id="FPKU01000003">
    <property type="protein sequence ID" value="SFZ85965.1"/>
    <property type="molecule type" value="Genomic_DNA"/>
</dbReference>
<reference evidence="1 2" key="1">
    <citation type="submission" date="2016-11" db="EMBL/GenBank/DDBJ databases">
        <authorList>
            <person name="Jaros S."/>
            <person name="Januszkiewicz K."/>
            <person name="Wedrychowicz H."/>
        </authorList>
    </citation>
    <scope>NUCLEOTIDE SEQUENCE [LARGE SCALE GENOMIC DNA]</scope>
    <source>
        <strain evidence="1 2">ATCC 23634</strain>
    </source>
</reference>
<dbReference type="OrthoDB" id="8450901at2"/>
<organism evidence="1 2">
    <name type="scientific">Devosia enhydra</name>
    <dbReference type="NCBI Taxonomy" id="665118"/>
    <lineage>
        <taxon>Bacteria</taxon>
        <taxon>Pseudomonadati</taxon>
        <taxon>Pseudomonadota</taxon>
        <taxon>Alphaproteobacteria</taxon>
        <taxon>Hyphomicrobiales</taxon>
        <taxon>Devosiaceae</taxon>
        <taxon>Devosia</taxon>
    </lineage>
</organism>
<dbReference type="RefSeq" id="WP_072345199.1">
    <property type="nucleotide sequence ID" value="NZ_FPKU01000003.1"/>
</dbReference>